<evidence type="ECO:0000313" key="2">
    <source>
        <dbReference type="Proteomes" id="UP000008177"/>
    </source>
</evidence>
<proteinExistence type="predicted"/>
<protein>
    <submittedName>
        <fullName evidence="1">Uncharacterized protein</fullName>
    </submittedName>
</protein>
<name>G2YHX6_BOTF4</name>
<organism evidence="1 2">
    <name type="scientific">Botryotinia fuckeliana (strain T4)</name>
    <name type="common">Noble rot fungus</name>
    <name type="synonym">Botrytis cinerea</name>
    <dbReference type="NCBI Taxonomy" id="999810"/>
    <lineage>
        <taxon>Eukaryota</taxon>
        <taxon>Fungi</taxon>
        <taxon>Dikarya</taxon>
        <taxon>Ascomycota</taxon>
        <taxon>Pezizomycotina</taxon>
        <taxon>Leotiomycetes</taxon>
        <taxon>Helotiales</taxon>
        <taxon>Sclerotiniaceae</taxon>
        <taxon>Botrytis</taxon>
    </lineage>
</organism>
<gene>
    <name evidence="1" type="ORF">BofuT4_uP016190.1</name>
</gene>
<accession>G2YHX6</accession>
<reference evidence="2" key="1">
    <citation type="journal article" date="2011" name="PLoS Genet.">
        <title>Genomic analysis of the necrotrophic fungal pathogens Sclerotinia sclerotiorum and Botrytis cinerea.</title>
        <authorList>
            <person name="Amselem J."/>
            <person name="Cuomo C.A."/>
            <person name="van Kan J.A."/>
            <person name="Viaud M."/>
            <person name="Benito E.P."/>
            <person name="Couloux A."/>
            <person name="Coutinho P.M."/>
            <person name="de Vries R.P."/>
            <person name="Dyer P.S."/>
            <person name="Fillinger S."/>
            <person name="Fournier E."/>
            <person name="Gout L."/>
            <person name="Hahn M."/>
            <person name="Kohn L."/>
            <person name="Lapalu N."/>
            <person name="Plummer K.M."/>
            <person name="Pradier J.M."/>
            <person name="Quevillon E."/>
            <person name="Sharon A."/>
            <person name="Simon A."/>
            <person name="ten Have A."/>
            <person name="Tudzynski B."/>
            <person name="Tudzynski P."/>
            <person name="Wincker P."/>
            <person name="Andrew M."/>
            <person name="Anthouard V."/>
            <person name="Beever R.E."/>
            <person name="Beffa R."/>
            <person name="Benoit I."/>
            <person name="Bouzid O."/>
            <person name="Brault B."/>
            <person name="Chen Z."/>
            <person name="Choquer M."/>
            <person name="Collemare J."/>
            <person name="Cotton P."/>
            <person name="Danchin E.G."/>
            <person name="Da Silva C."/>
            <person name="Gautier A."/>
            <person name="Giraud C."/>
            <person name="Giraud T."/>
            <person name="Gonzalez C."/>
            <person name="Grossetete S."/>
            <person name="Guldener U."/>
            <person name="Henrissat B."/>
            <person name="Howlett B.J."/>
            <person name="Kodira C."/>
            <person name="Kretschmer M."/>
            <person name="Lappartient A."/>
            <person name="Leroch M."/>
            <person name="Levis C."/>
            <person name="Mauceli E."/>
            <person name="Neuveglise C."/>
            <person name="Oeser B."/>
            <person name="Pearson M."/>
            <person name="Poulain J."/>
            <person name="Poussereau N."/>
            <person name="Quesneville H."/>
            <person name="Rascle C."/>
            <person name="Schumacher J."/>
            <person name="Segurens B."/>
            <person name="Sexton A."/>
            <person name="Silva E."/>
            <person name="Sirven C."/>
            <person name="Soanes D.M."/>
            <person name="Talbot N.J."/>
            <person name="Templeton M."/>
            <person name="Yandava C."/>
            <person name="Yarden O."/>
            <person name="Zeng Q."/>
            <person name="Rollins J.A."/>
            <person name="Lebrun M.H."/>
            <person name="Dickman M."/>
        </authorList>
    </citation>
    <scope>NUCLEOTIDE SEQUENCE [LARGE SCALE GENOMIC DNA]</scope>
    <source>
        <strain evidence="2">T4</strain>
    </source>
</reference>
<dbReference type="InParanoid" id="G2YHX6"/>
<dbReference type="AlphaFoldDB" id="G2YHX6"/>
<dbReference type="EMBL" id="FQ790337">
    <property type="protein sequence ID" value="CCD51313.1"/>
    <property type="molecule type" value="Genomic_DNA"/>
</dbReference>
<sequence>MWSNVTQHEWLRLALQTPMPNMPARGKPESLRVSTLARYGMKVFPAALTATLGNRSSEN</sequence>
<dbReference type="Proteomes" id="UP000008177">
    <property type="component" value="Unplaced contigs"/>
</dbReference>
<evidence type="ECO:0000313" key="1">
    <source>
        <dbReference type="EMBL" id="CCD51313.1"/>
    </source>
</evidence>
<dbReference type="HOGENOM" id="CLU_2960499_0_0_1"/>